<dbReference type="Proteomes" id="UP000076852">
    <property type="component" value="Chromosome 1"/>
</dbReference>
<dbReference type="EMBL" id="CP014578">
    <property type="protein sequence ID" value="ANB71752.1"/>
    <property type="molecule type" value="Genomic_DNA"/>
</dbReference>
<dbReference type="Pfam" id="PF05930">
    <property type="entry name" value="Phage_AlpA"/>
    <property type="match status" value="1"/>
</dbReference>
<evidence type="ECO:0000313" key="2">
    <source>
        <dbReference type="Proteomes" id="UP000076852"/>
    </source>
</evidence>
<name>A0A160FHW0_9BURK</name>
<organism evidence="1 2">
    <name type="scientific">Paraburkholderia phytofirmans OLGA172</name>
    <dbReference type="NCBI Taxonomy" id="1417228"/>
    <lineage>
        <taxon>Bacteria</taxon>
        <taxon>Pseudomonadati</taxon>
        <taxon>Pseudomonadota</taxon>
        <taxon>Betaproteobacteria</taxon>
        <taxon>Burkholderiales</taxon>
        <taxon>Burkholderiaceae</taxon>
        <taxon>Paraburkholderia</taxon>
    </lineage>
</organism>
<dbReference type="STRING" id="1804984.AYM40_04715"/>
<accession>A0A160FHW0</accession>
<dbReference type="InterPro" id="IPR010260">
    <property type="entry name" value="AlpA"/>
</dbReference>
<gene>
    <name evidence="1" type="ORF">AYM40_04715</name>
</gene>
<protein>
    <recommendedName>
        <fullName evidence="3">AlpA family transcriptional regulator</fullName>
    </recommendedName>
</protein>
<sequence>MVMTAVSNSGLERQPYRLPEVGFVRAKHLMVDVLSIGRTTLYAWIKAGVFPAPVPLGPKAVGWRVEDVRAWLASREPA</sequence>
<keyword evidence="2" id="KW-1185">Reference proteome</keyword>
<dbReference type="Gene3D" id="1.10.238.160">
    <property type="match status" value="1"/>
</dbReference>
<dbReference type="AlphaFoldDB" id="A0A160FHW0"/>
<dbReference type="KEGG" id="buz:AYM40_04715"/>
<proteinExistence type="predicted"/>
<evidence type="ECO:0008006" key="3">
    <source>
        <dbReference type="Google" id="ProtNLM"/>
    </source>
</evidence>
<evidence type="ECO:0000313" key="1">
    <source>
        <dbReference type="EMBL" id="ANB71752.1"/>
    </source>
</evidence>
<reference evidence="1 2" key="1">
    <citation type="journal article" date="2016" name="Gene">
        <title>PacBio SMRT assembly of a complex multi-replicon genome reveals chlorocatechol degradative operon in a region of genome plasticity.</title>
        <authorList>
            <person name="Ricker N."/>
            <person name="Shen S.Y."/>
            <person name="Goordial J."/>
            <person name="Jin S."/>
            <person name="Fulthorpe R.R."/>
        </authorList>
    </citation>
    <scope>NUCLEOTIDE SEQUENCE [LARGE SCALE GENOMIC DNA]</scope>
    <source>
        <strain evidence="1 2">OLGA172</strain>
    </source>
</reference>